<feature type="chain" id="PRO_5030635267" evidence="2">
    <location>
        <begin position="25"/>
        <end position="538"/>
    </location>
</feature>
<protein>
    <submittedName>
        <fullName evidence="3">Phosphate-selective porin OprO/OprP</fullName>
    </submittedName>
</protein>
<comment type="caution">
    <text evidence="3">The sequence shown here is derived from an EMBL/GenBank/DDBJ whole genome shotgun (WGS) entry which is preliminary data.</text>
</comment>
<dbReference type="Gene3D" id="2.40.160.10">
    <property type="entry name" value="Porin"/>
    <property type="match status" value="1"/>
</dbReference>
<name>A0A7X0ASX3_9PROT</name>
<evidence type="ECO:0000313" key="4">
    <source>
        <dbReference type="Proteomes" id="UP000539175"/>
    </source>
</evidence>
<dbReference type="Proteomes" id="UP000539175">
    <property type="component" value="Unassembled WGS sequence"/>
</dbReference>
<keyword evidence="4" id="KW-1185">Reference proteome</keyword>
<sequence>MKLKTVLLAGTVLGVAFAAAGASAAEKTEKKASANAATAAAATPLATQAQIDALNKQIQALQSQLQALATQSDAANKAAAESKAAAEKAATSVTTATANLPSITFPNGVPTITSADKAFSFQPVGRIHLDYGYNFQDAKSPDNRANKDITDGFNFRRAYLGFAGKAFNDFTYNVTADFPGRFNQSGRLQTAQLSYNGYKGWIIDVGAMQPAFTFEDSISSNDIGLLERPGINNVVTGLIASEGRVSAGVRTFGENYFADVYLTGDSVNTSPFGSTTVLTSTAGATSSVTSSATTGVADDQKAVFARAAYRPINDEHTIVHVGADVGYMYAPPQTNGVNAAGSHVLSLSERPENRYGGLGSILSTGNINADSVAIYGGELAARYDSFWVQGEGYQIDIQRRKDLSTATSDPSFFGYYAEAGWVLTGQKRNYVANQGAFSAPTVDKPLNPGAGQWGTWEAVVRYSFLNLNSDTWATNTANRVRGGQQEIWSLGLNWYLTPSVRFMLDYQFIDLKKYSSATNNTQVGDNWQSLGGRVQFTF</sequence>
<dbReference type="EMBL" id="JACIIZ010000001">
    <property type="protein sequence ID" value="MBB6249502.1"/>
    <property type="molecule type" value="Genomic_DNA"/>
</dbReference>
<dbReference type="AlphaFoldDB" id="A0A7X0ASX3"/>
<evidence type="ECO:0000256" key="1">
    <source>
        <dbReference type="SAM" id="Coils"/>
    </source>
</evidence>
<reference evidence="3 4" key="1">
    <citation type="submission" date="2020-08" db="EMBL/GenBank/DDBJ databases">
        <title>Genomic Encyclopedia of Type Strains, Phase IV (KMG-IV): sequencing the most valuable type-strain genomes for metagenomic binning, comparative biology and taxonomic classification.</title>
        <authorList>
            <person name="Goeker M."/>
        </authorList>
    </citation>
    <scope>NUCLEOTIDE SEQUENCE [LARGE SCALE GENOMIC DNA]</scope>
    <source>
        <strain evidence="3 4">DSM 22198</strain>
    </source>
</reference>
<accession>A0A7X0ASX3</accession>
<gene>
    <name evidence="3" type="ORF">FHS74_000035</name>
</gene>
<proteinExistence type="predicted"/>
<feature type="coiled-coil region" evidence="1">
    <location>
        <begin position="51"/>
        <end position="78"/>
    </location>
</feature>
<dbReference type="InterPro" id="IPR010870">
    <property type="entry name" value="Porin_O/P"/>
</dbReference>
<dbReference type="RefSeq" id="WP_184796315.1">
    <property type="nucleotide sequence ID" value="NZ_JACIIZ010000001.1"/>
</dbReference>
<organism evidence="3 4">
    <name type="scientific">Nitrospirillum iridis</name>
    <dbReference type="NCBI Taxonomy" id="765888"/>
    <lineage>
        <taxon>Bacteria</taxon>
        <taxon>Pseudomonadati</taxon>
        <taxon>Pseudomonadota</taxon>
        <taxon>Alphaproteobacteria</taxon>
        <taxon>Rhodospirillales</taxon>
        <taxon>Azospirillaceae</taxon>
        <taxon>Nitrospirillum</taxon>
    </lineage>
</organism>
<evidence type="ECO:0000256" key="2">
    <source>
        <dbReference type="SAM" id="SignalP"/>
    </source>
</evidence>
<keyword evidence="1" id="KW-0175">Coiled coil</keyword>
<dbReference type="Pfam" id="PF07396">
    <property type="entry name" value="Porin_O_P"/>
    <property type="match status" value="1"/>
</dbReference>
<keyword evidence="2" id="KW-0732">Signal</keyword>
<feature type="signal peptide" evidence="2">
    <location>
        <begin position="1"/>
        <end position="24"/>
    </location>
</feature>
<evidence type="ECO:0000313" key="3">
    <source>
        <dbReference type="EMBL" id="MBB6249502.1"/>
    </source>
</evidence>
<dbReference type="InterPro" id="IPR023614">
    <property type="entry name" value="Porin_dom_sf"/>
</dbReference>